<evidence type="ECO:0000313" key="4">
    <source>
        <dbReference type="Proteomes" id="UP001190700"/>
    </source>
</evidence>
<protein>
    <submittedName>
        <fullName evidence="3">Uncharacterized protein</fullName>
    </submittedName>
</protein>
<sequence>LWQLNEKVEALESGCCCAKGESRKPGLYPPPPTQSPPAVTTALLGAPSSKNLKPEATGMQESASSERARVAISREPSPSKADRLEQQLADYRGRLAQTAKREEEMQQELEEVTRALRSELAAAREHQRAAEEVAETEIVASHTEKVKREAADAKLAGKLQAVMAAATQQSEILTEHLVDKESMEAQLREVRELRAQESAGYAVVEQALEAEVMLREQLQGELQGVREQQGRVWEEALAARAEAERQRDVATERMAEREAEVAQLRAAQGQQQGGAGDVARETPVEEAGGQLAAGTGVAEREAVEAEREELRSELQAAQEQQGRALAEWSALQAEVAAARAEQALALGRGGELEAVLDETRGKNAALEAERADLEQALQAAAAELQAERKQSEAAALEQEALEEQLKKDAAALRPILQALEDERAGREAAEKSLRAEEELKDWVQSVLEETRKLETVIAAQEHLNHEAPKTPDEAAKEASHTNPLPARGWVRSSHRSGQAAPGTAAGYQAVILMDEQTMAELAAVER</sequence>
<feature type="compositionally biased region" description="Basic and acidic residues" evidence="2">
    <location>
        <begin position="242"/>
        <end position="260"/>
    </location>
</feature>
<comment type="caution">
    <text evidence="3">The sequence shown here is derived from an EMBL/GenBank/DDBJ whole genome shotgun (WGS) entry which is preliminary data.</text>
</comment>
<feature type="compositionally biased region" description="Basic and acidic residues" evidence="2">
    <location>
        <begin position="464"/>
        <end position="479"/>
    </location>
</feature>
<keyword evidence="1" id="KW-0175">Coiled coil</keyword>
<feature type="compositionally biased region" description="Basic and acidic residues" evidence="2">
    <location>
        <begin position="298"/>
        <end position="312"/>
    </location>
</feature>
<dbReference type="EMBL" id="LGRX02018458">
    <property type="protein sequence ID" value="KAK3259786.1"/>
    <property type="molecule type" value="Genomic_DNA"/>
</dbReference>
<feature type="non-terminal residue" evidence="3">
    <location>
        <position position="1"/>
    </location>
</feature>
<evidence type="ECO:0000313" key="3">
    <source>
        <dbReference type="EMBL" id="KAK3259786.1"/>
    </source>
</evidence>
<accession>A0AAE0KT27</accession>
<organism evidence="3 4">
    <name type="scientific">Cymbomonas tetramitiformis</name>
    <dbReference type="NCBI Taxonomy" id="36881"/>
    <lineage>
        <taxon>Eukaryota</taxon>
        <taxon>Viridiplantae</taxon>
        <taxon>Chlorophyta</taxon>
        <taxon>Pyramimonadophyceae</taxon>
        <taxon>Pyramimonadales</taxon>
        <taxon>Pyramimonadaceae</taxon>
        <taxon>Cymbomonas</taxon>
    </lineage>
</organism>
<proteinExistence type="predicted"/>
<evidence type="ECO:0000256" key="1">
    <source>
        <dbReference type="SAM" id="Coils"/>
    </source>
</evidence>
<name>A0AAE0KT27_9CHLO</name>
<feature type="region of interest" description="Disordered" evidence="2">
    <location>
        <begin position="19"/>
        <end position="89"/>
    </location>
</feature>
<feature type="region of interest" description="Disordered" evidence="2">
    <location>
        <begin position="242"/>
        <end position="322"/>
    </location>
</feature>
<dbReference type="AlphaFoldDB" id="A0AAE0KT27"/>
<gene>
    <name evidence="3" type="ORF">CYMTET_31230</name>
</gene>
<evidence type="ECO:0000256" key="2">
    <source>
        <dbReference type="SAM" id="MobiDB-lite"/>
    </source>
</evidence>
<reference evidence="3 4" key="1">
    <citation type="journal article" date="2015" name="Genome Biol. Evol.">
        <title>Comparative Genomics of a Bacterivorous Green Alga Reveals Evolutionary Causalities and Consequences of Phago-Mixotrophic Mode of Nutrition.</title>
        <authorList>
            <person name="Burns J.A."/>
            <person name="Paasch A."/>
            <person name="Narechania A."/>
            <person name="Kim E."/>
        </authorList>
    </citation>
    <scope>NUCLEOTIDE SEQUENCE [LARGE SCALE GENOMIC DNA]</scope>
    <source>
        <strain evidence="3 4">PLY_AMNH</strain>
    </source>
</reference>
<feature type="coiled-coil region" evidence="1">
    <location>
        <begin position="356"/>
        <end position="439"/>
    </location>
</feature>
<keyword evidence="4" id="KW-1185">Reference proteome</keyword>
<dbReference type="Proteomes" id="UP001190700">
    <property type="component" value="Unassembled WGS sequence"/>
</dbReference>
<feature type="region of interest" description="Disordered" evidence="2">
    <location>
        <begin position="464"/>
        <end position="502"/>
    </location>
</feature>